<sequence length="67" mass="7855">MSDKNHLILLLITSKRCSNGGKRVDIAFSSESHENSGWFAPHLLQLLLPSLYDFWFLTIFTYFCHFF</sequence>
<name>A0A0V0GLQ8_SOLCH</name>
<protein>
    <submittedName>
        <fullName evidence="2">Putative ovule protein</fullName>
    </submittedName>
</protein>
<dbReference type="EMBL" id="GEDG01036153">
    <property type="protein sequence ID" value="JAP08851.1"/>
    <property type="molecule type" value="Transcribed_RNA"/>
</dbReference>
<dbReference type="AlphaFoldDB" id="A0A0V0GLQ8"/>
<keyword evidence="1" id="KW-0812">Transmembrane</keyword>
<evidence type="ECO:0000256" key="1">
    <source>
        <dbReference type="SAM" id="Phobius"/>
    </source>
</evidence>
<keyword evidence="1" id="KW-1133">Transmembrane helix</keyword>
<reference evidence="2" key="1">
    <citation type="submission" date="2015-12" db="EMBL/GenBank/DDBJ databases">
        <title>Gene expression during late stages of embryo sac development: a critical building block for successful pollen-pistil interactions.</title>
        <authorList>
            <person name="Liu Y."/>
            <person name="Joly V."/>
            <person name="Sabar M."/>
            <person name="Matton D.P."/>
        </authorList>
    </citation>
    <scope>NUCLEOTIDE SEQUENCE</scope>
</reference>
<proteinExistence type="predicted"/>
<organism evidence="2">
    <name type="scientific">Solanum chacoense</name>
    <name type="common">Chaco potato</name>
    <dbReference type="NCBI Taxonomy" id="4108"/>
    <lineage>
        <taxon>Eukaryota</taxon>
        <taxon>Viridiplantae</taxon>
        <taxon>Streptophyta</taxon>
        <taxon>Embryophyta</taxon>
        <taxon>Tracheophyta</taxon>
        <taxon>Spermatophyta</taxon>
        <taxon>Magnoliopsida</taxon>
        <taxon>eudicotyledons</taxon>
        <taxon>Gunneridae</taxon>
        <taxon>Pentapetalae</taxon>
        <taxon>asterids</taxon>
        <taxon>lamiids</taxon>
        <taxon>Solanales</taxon>
        <taxon>Solanaceae</taxon>
        <taxon>Solanoideae</taxon>
        <taxon>Solaneae</taxon>
        <taxon>Solanum</taxon>
    </lineage>
</organism>
<accession>A0A0V0GLQ8</accession>
<keyword evidence="1" id="KW-0472">Membrane</keyword>
<feature type="transmembrane region" description="Helical" evidence="1">
    <location>
        <begin position="43"/>
        <end position="64"/>
    </location>
</feature>
<evidence type="ECO:0000313" key="2">
    <source>
        <dbReference type="EMBL" id="JAP08851.1"/>
    </source>
</evidence>